<evidence type="ECO:0000256" key="4">
    <source>
        <dbReference type="ARBA" id="ARBA00022490"/>
    </source>
</evidence>
<comment type="caution">
    <text evidence="7">The sequence shown here is derived from an EMBL/GenBank/DDBJ whole genome shotgun (WGS) entry which is preliminary data.</text>
</comment>
<evidence type="ECO:0000256" key="5">
    <source>
        <dbReference type="ARBA" id="ARBA00022694"/>
    </source>
</evidence>
<dbReference type="Pfam" id="PF09341">
    <property type="entry name" value="Pcc1"/>
    <property type="match status" value="1"/>
</dbReference>
<dbReference type="GO" id="GO:0008033">
    <property type="term" value="P:tRNA processing"/>
    <property type="evidence" value="ECO:0007669"/>
    <property type="project" value="UniProtKB-KW"/>
</dbReference>
<dbReference type="GO" id="GO:0000408">
    <property type="term" value="C:EKC/KEOPS complex"/>
    <property type="evidence" value="ECO:0007669"/>
    <property type="project" value="TreeGrafter"/>
</dbReference>
<dbReference type="GO" id="GO:0005634">
    <property type="term" value="C:nucleus"/>
    <property type="evidence" value="ECO:0007669"/>
    <property type="project" value="UniProtKB-SubCell"/>
</dbReference>
<dbReference type="OrthoDB" id="10025739at2759"/>
<evidence type="ECO:0000256" key="6">
    <source>
        <dbReference type="ARBA" id="ARBA00023242"/>
    </source>
</evidence>
<evidence type="ECO:0000256" key="2">
    <source>
        <dbReference type="ARBA" id="ARBA00004496"/>
    </source>
</evidence>
<evidence type="ECO:0000313" key="7">
    <source>
        <dbReference type="EMBL" id="KAF9602200.1"/>
    </source>
</evidence>
<dbReference type="Gene3D" id="3.30.310.50">
    <property type="entry name" value="Alpha-D-phosphohexomutase, C-terminal domain"/>
    <property type="match status" value="1"/>
</dbReference>
<evidence type="ECO:0000256" key="1">
    <source>
        <dbReference type="ARBA" id="ARBA00004123"/>
    </source>
</evidence>
<evidence type="ECO:0000313" key="8">
    <source>
        <dbReference type="Proteomes" id="UP000631114"/>
    </source>
</evidence>
<keyword evidence="8" id="KW-1185">Reference proteome</keyword>
<dbReference type="PANTHER" id="PTHR31283">
    <property type="entry name" value="EKC/KEOPS COMPLEX SUBUNIT PCC1 FAMILY MEMBER"/>
    <property type="match status" value="1"/>
</dbReference>
<dbReference type="GO" id="GO:0005737">
    <property type="term" value="C:cytoplasm"/>
    <property type="evidence" value="ECO:0007669"/>
    <property type="project" value="UniProtKB-SubCell"/>
</dbReference>
<name>A0A835LP41_9MAGN</name>
<keyword evidence="6" id="KW-0539">Nucleus</keyword>
<dbReference type="InterPro" id="IPR015419">
    <property type="entry name" value="CTAG/Pcc1"/>
</dbReference>
<accession>A0A835LP41</accession>
<dbReference type="PANTHER" id="PTHR31283:SF5">
    <property type="entry name" value="EKC_KEOPS COMPLEX SUBUNIT LAGE3"/>
    <property type="match status" value="1"/>
</dbReference>
<dbReference type="AlphaFoldDB" id="A0A835LP41"/>
<keyword evidence="5" id="KW-0819">tRNA processing</keyword>
<dbReference type="EMBL" id="JADFTS010000006">
    <property type="protein sequence ID" value="KAF9602200.1"/>
    <property type="molecule type" value="Genomic_DNA"/>
</dbReference>
<comment type="similarity">
    <text evidence="3">Belongs to the CTAG/PCC1 family.</text>
</comment>
<keyword evidence="4" id="KW-0963">Cytoplasm</keyword>
<reference evidence="7 8" key="1">
    <citation type="submission" date="2020-10" db="EMBL/GenBank/DDBJ databases">
        <title>The Coptis chinensis genome and diversification of protoberbering-type alkaloids.</title>
        <authorList>
            <person name="Wang B."/>
            <person name="Shu S."/>
            <person name="Song C."/>
            <person name="Liu Y."/>
        </authorList>
    </citation>
    <scope>NUCLEOTIDE SEQUENCE [LARGE SCALE GENOMIC DNA]</scope>
    <source>
        <strain evidence="7">HL-2020</strain>
        <tissue evidence="7">Leaf</tissue>
    </source>
</reference>
<dbReference type="Proteomes" id="UP000631114">
    <property type="component" value="Unassembled WGS sequence"/>
</dbReference>
<comment type="subcellular location">
    <subcellularLocation>
        <location evidence="2">Cytoplasm</location>
    </subcellularLocation>
    <subcellularLocation>
        <location evidence="1">Nucleus</location>
    </subcellularLocation>
</comment>
<proteinExistence type="inferred from homology"/>
<dbReference type="GO" id="GO:0070525">
    <property type="term" value="P:tRNA threonylcarbamoyladenosine metabolic process"/>
    <property type="evidence" value="ECO:0007669"/>
    <property type="project" value="TreeGrafter"/>
</dbReference>
<sequence length="212" mass="24268">MLSLLKYIAQKACTSSSFYSGMLLTSYHTSSGYNYCLQLKNKDQSISTLFPVFLPYWADCYDIYQQNKYRNSGIRYIERERHYIIMDFVQSPKSKPVFGFSLSSLPVLFLPPSLKTKKKLCPNITTSPLCFSTLEVDYGSEENARIVYAALAVDKELQPDRVKRQMIVSDGKLSVRFEAVEARFLRMSFTSFVDILTLATKTIEEFGPGMEL</sequence>
<protein>
    <submittedName>
        <fullName evidence="7">Uncharacterized protein</fullName>
    </submittedName>
</protein>
<organism evidence="7 8">
    <name type="scientific">Coptis chinensis</name>
    <dbReference type="NCBI Taxonomy" id="261450"/>
    <lineage>
        <taxon>Eukaryota</taxon>
        <taxon>Viridiplantae</taxon>
        <taxon>Streptophyta</taxon>
        <taxon>Embryophyta</taxon>
        <taxon>Tracheophyta</taxon>
        <taxon>Spermatophyta</taxon>
        <taxon>Magnoliopsida</taxon>
        <taxon>Ranunculales</taxon>
        <taxon>Ranunculaceae</taxon>
        <taxon>Coptidoideae</taxon>
        <taxon>Coptis</taxon>
    </lineage>
</organism>
<dbReference type="FunFam" id="3.30.310.50:FF:000005">
    <property type="entry name" value="L antigen family member 3"/>
    <property type="match status" value="1"/>
</dbReference>
<gene>
    <name evidence="7" type="ORF">IFM89_025545</name>
</gene>
<evidence type="ECO:0000256" key="3">
    <source>
        <dbReference type="ARBA" id="ARBA00007073"/>
    </source>
</evidence>